<protein>
    <recommendedName>
        <fullName evidence="4">Outer membrane protein beta-barrel domain-containing protein</fullName>
    </recommendedName>
</protein>
<keyword evidence="3" id="KW-1185">Reference proteome</keyword>
<proteinExistence type="predicted"/>
<organism evidence="2 3">
    <name type="scientific">Deinococcus piscis</name>
    <dbReference type="NCBI Taxonomy" id="394230"/>
    <lineage>
        <taxon>Bacteria</taxon>
        <taxon>Thermotogati</taxon>
        <taxon>Deinococcota</taxon>
        <taxon>Deinococci</taxon>
        <taxon>Deinococcales</taxon>
        <taxon>Deinococcaceae</taxon>
        <taxon>Deinococcus</taxon>
    </lineage>
</organism>
<name>A0ABQ3K3J9_9DEIO</name>
<reference evidence="3" key="1">
    <citation type="journal article" date="2019" name="Int. J. Syst. Evol. Microbiol.">
        <title>The Global Catalogue of Microorganisms (GCM) 10K type strain sequencing project: providing services to taxonomists for standard genome sequencing and annotation.</title>
        <authorList>
            <consortium name="The Broad Institute Genomics Platform"/>
            <consortium name="The Broad Institute Genome Sequencing Center for Infectious Disease"/>
            <person name="Wu L."/>
            <person name="Ma J."/>
        </authorList>
    </citation>
    <scope>NUCLEOTIDE SEQUENCE [LARGE SCALE GENOMIC DNA]</scope>
    <source>
        <strain evidence="3">CGMCC 1.18439</strain>
    </source>
</reference>
<evidence type="ECO:0008006" key="4">
    <source>
        <dbReference type="Google" id="ProtNLM"/>
    </source>
</evidence>
<dbReference type="Proteomes" id="UP000632154">
    <property type="component" value="Unassembled WGS sequence"/>
</dbReference>
<keyword evidence="1" id="KW-0732">Signal</keyword>
<sequence>MKKTLIALTILGGAFATNASAATYGGVHTGTGLGVGVHYQTDIDADSAYRVGVGFENGGIGAGVDYLNRVDRNPVGNGFVPYYGAGVGVGFAGGVSVAPRAFVGTDFVVNQNARVFAEVGPKVTLNSGATNVALHGRVGLNFRLN</sequence>
<accession>A0ABQ3K3J9</accession>
<dbReference type="RefSeq" id="WP_189642699.1">
    <property type="nucleotide sequence ID" value="NZ_BNAL01000010.1"/>
</dbReference>
<comment type="caution">
    <text evidence="2">The sequence shown here is derived from an EMBL/GenBank/DDBJ whole genome shotgun (WGS) entry which is preliminary data.</text>
</comment>
<gene>
    <name evidence="2" type="ORF">GCM10017783_11260</name>
</gene>
<evidence type="ECO:0000313" key="2">
    <source>
        <dbReference type="EMBL" id="GHG00780.1"/>
    </source>
</evidence>
<evidence type="ECO:0000256" key="1">
    <source>
        <dbReference type="SAM" id="SignalP"/>
    </source>
</evidence>
<feature type="signal peptide" evidence="1">
    <location>
        <begin position="1"/>
        <end position="21"/>
    </location>
</feature>
<evidence type="ECO:0000313" key="3">
    <source>
        <dbReference type="Proteomes" id="UP000632154"/>
    </source>
</evidence>
<feature type="chain" id="PRO_5046143127" description="Outer membrane protein beta-barrel domain-containing protein" evidence="1">
    <location>
        <begin position="22"/>
        <end position="145"/>
    </location>
</feature>
<dbReference type="EMBL" id="BNAL01000010">
    <property type="protein sequence ID" value="GHG00780.1"/>
    <property type="molecule type" value="Genomic_DNA"/>
</dbReference>